<dbReference type="EMBL" id="JAAMPC010000015">
    <property type="protein sequence ID" value="KAG2256275.1"/>
    <property type="molecule type" value="Genomic_DNA"/>
</dbReference>
<keyword evidence="2" id="KW-1185">Reference proteome</keyword>
<dbReference type="AlphaFoldDB" id="A0A8X7TVJ0"/>
<proteinExistence type="predicted"/>
<gene>
    <name evidence="1" type="ORF">Bca52824_075569</name>
</gene>
<evidence type="ECO:0000313" key="2">
    <source>
        <dbReference type="Proteomes" id="UP000886595"/>
    </source>
</evidence>
<sequence>MVKSIISSRHRLYYTPNIKAAPSHQCLHGAKLRRLNLCLPVTADLLCKSVVSPDLFTSFSPFVSITLCVSSIGGSSQSRLWPSISSSLELLCKSVDSPDLLTTSLLRFHHIRRLKHRRFSRVSYRPSAGVVAVDP</sequence>
<evidence type="ECO:0000313" key="1">
    <source>
        <dbReference type="EMBL" id="KAG2256275.1"/>
    </source>
</evidence>
<accession>A0A8X7TVJ0</accession>
<protein>
    <submittedName>
        <fullName evidence="1">Uncharacterized protein</fullName>
    </submittedName>
</protein>
<organism evidence="1 2">
    <name type="scientific">Brassica carinata</name>
    <name type="common">Ethiopian mustard</name>
    <name type="synonym">Abyssinian cabbage</name>
    <dbReference type="NCBI Taxonomy" id="52824"/>
    <lineage>
        <taxon>Eukaryota</taxon>
        <taxon>Viridiplantae</taxon>
        <taxon>Streptophyta</taxon>
        <taxon>Embryophyta</taxon>
        <taxon>Tracheophyta</taxon>
        <taxon>Spermatophyta</taxon>
        <taxon>Magnoliopsida</taxon>
        <taxon>eudicotyledons</taxon>
        <taxon>Gunneridae</taxon>
        <taxon>Pentapetalae</taxon>
        <taxon>rosids</taxon>
        <taxon>malvids</taxon>
        <taxon>Brassicales</taxon>
        <taxon>Brassicaceae</taxon>
        <taxon>Brassiceae</taxon>
        <taxon>Brassica</taxon>
    </lineage>
</organism>
<comment type="caution">
    <text evidence="1">The sequence shown here is derived from an EMBL/GenBank/DDBJ whole genome shotgun (WGS) entry which is preliminary data.</text>
</comment>
<reference evidence="1 2" key="1">
    <citation type="submission" date="2020-02" db="EMBL/GenBank/DDBJ databases">
        <authorList>
            <person name="Ma Q."/>
            <person name="Huang Y."/>
            <person name="Song X."/>
            <person name="Pei D."/>
        </authorList>
    </citation>
    <scope>NUCLEOTIDE SEQUENCE [LARGE SCALE GENOMIC DNA]</scope>
    <source>
        <strain evidence="1">Sxm20200214</strain>
        <tissue evidence="1">Leaf</tissue>
    </source>
</reference>
<name>A0A8X7TVJ0_BRACI</name>
<dbReference type="Proteomes" id="UP000886595">
    <property type="component" value="Unassembled WGS sequence"/>
</dbReference>